<evidence type="ECO:0000256" key="2">
    <source>
        <dbReference type="ARBA" id="ARBA00022475"/>
    </source>
</evidence>
<dbReference type="InterPro" id="IPR044788">
    <property type="entry name" value="X8_dom_prot"/>
</dbReference>
<dbReference type="AlphaFoldDB" id="A0A151TPB7"/>
<dbReference type="SMART" id="SM00768">
    <property type="entry name" value="X8"/>
    <property type="match status" value="1"/>
</dbReference>
<feature type="chain" id="PRO_5007589232" evidence="9">
    <location>
        <begin position="27"/>
        <end position="179"/>
    </location>
</feature>
<accession>A0A151TPB7</accession>
<evidence type="ECO:0000256" key="3">
    <source>
        <dbReference type="ARBA" id="ARBA00022622"/>
    </source>
</evidence>
<dbReference type="STRING" id="3821.A0A151TPB7"/>
<dbReference type="GO" id="GO:0009506">
    <property type="term" value="C:plasmodesma"/>
    <property type="evidence" value="ECO:0007669"/>
    <property type="project" value="UniProtKB-ARBA"/>
</dbReference>
<evidence type="ECO:0000256" key="7">
    <source>
        <dbReference type="ARBA" id="ARBA00023180"/>
    </source>
</evidence>
<keyword evidence="6" id="KW-1015">Disulfide bond</keyword>
<keyword evidence="2" id="KW-1003">Cell membrane</keyword>
<dbReference type="Gene3D" id="1.20.58.1040">
    <property type="match status" value="1"/>
</dbReference>
<keyword evidence="5" id="KW-0472">Membrane</keyword>
<protein>
    <submittedName>
        <fullName evidence="11">Glucan endo-1,3-beta-glucosidase-like protein 1</fullName>
    </submittedName>
</protein>
<evidence type="ECO:0000259" key="10">
    <source>
        <dbReference type="SMART" id="SM00768"/>
    </source>
</evidence>
<sequence>MPATKSFVFSLLLLLGLSPFRGGADGGAPPQELWCVAKNNAEDAALQAALDWACGAGGADCGPIQRGGPCYDPNSVQNTASFAFNDYFIKHGMSDDSCNFNNNAAVTSLNPSHDNCKFPSGMSGSNGSFSGSTSSSSSSSVGLGPSVDFSGGTRVSWGWWWFWSFSVMGHLVLMVSVFG</sequence>
<comment type="subcellular location">
    <subcellularLocation>
        <location evidence="1">Cell membrane</location>
        <topology evidence="1">Lipid-anchor</topology>
        <topology evidence="1">GPI-anchor</topology>
    </subcellularLocation>
</comment>
<evidence type="ECO:0000313" key="11">
    <source>
        <dbReference type="EMBL" id="KYP68860.1"/>
    </source>
</evidence>
<proteinExistence type="predicted"/>
<evidence type="ECO:0000256" key="5">
    <source>
        <dbReference type="ARBA" id="ARBA00023136"/>
    </source>
</evidence>
<evidence type="ECO:0000256" key="4">
    <source>
        <dbReference type="ARBA" id="ARBA00022729"/>
    </source>
</evidence>
<dbReference type="InterPro" id="IPR012946">
    <property type="entry name" value="X8"/>
</dbReference>
<dbReference type="OMA" id="TRVSWGW"/>
<feature type="domain" description="X8" evidence="10">
    <location>
        <begin position="33"/>
        <end position="118"/>
    </location>
</feature>
<dbReference type="Pfam" id="PF07983">
    <property type="entry name" value="X8"/>
    <property type="match status" value="1"/>
</dbReference>
<dbReference type="FunFam" id="1.20.58.1040:FF:000001">
    <property type="entry name" value="Glucan endo-1,3-beta-glucosidase 4"/>
    <property type="match status" value="1"/>
</dbReference>
<evidence type="ECO:0000256" key="9">
    <source>
        <dbReference type="SAM" id="SignalP"/>
    </source>
</evidence>
<dbReference type="PANTHER" id="PTHR31044">
    <property type="entry name" value="BETA-1,3 GLUCANASE"/>
    <property type="match status" value="1"/>
</dbReference>
<keyword evidence="4 9" id="KW-0732">Signal</keyword>
<evidence type="ECO:0000256" key="6">
    <source>
        <dbReference type="ARBA" id="ARBA00023157"/>
    </source>
</evidence>
<keyword evidence="12" id="KW-1185">Reference proteome</keyword>
<dbReference type="GO" id="GO:0005886">
    <property type="term" value="C:plasma membrane"/>
    <property type="evidence" value="ECO:0007669"/>
    <property type="project" value="UniProtKB-SubCell"/>
</dbReference>
<gene>
    <name evidence="11" type="ORF">KK1_022509</name>
</gene>
<keyword evidence="8" id="KW-0449">Lipoprotein</keyword>
<dbReference type="GO" id="GO:0098552">
    <property type="term" value="C:side of membrane"/>
    <property type="evidence" value="ECO:0007669"/>
    <property type="project" value="UniProtKB-KW"/>
</dbReference>
<dbReference type="Gramene" id="C.cajan_21858.t">
    <property type="protein sequence ID" value="C.cajan_21858.t"/>
    <property type="gene ID" value="C.cajan_21858"/>
</dbReference>
<dbReference type="EMBL" id="CM003606">
    <property type="protein sequence ID" value="KYP68860.1"/>
    <property type="molecule type" value="Genomic_DNA"/>
</dbReference>
<name>A0A151TPB7_CAJCA</name>
<feature type="signal peptide" evidence="9">
    <location>
        <begin position="1"/>
        <end position="26"/>
    </location>
</feature>
<organism evidence="11 12">
    <name type="scientific">Cajanus cajan</name>
    <name type="common">Pigeon pea</name>
    <name type="synonym">Cajanus indicus</name>
    <dbReference type="NCBI Taxonomy" id="3821"/>
    <lineage>
        <taxon>Eukaryota</taxon>
        <taxon>Viridiplantae</taxon>
        <taxon>Streptophyta</taxon>
        <taxon>Embryophyta</taxon>
        <taxon>Tracheophyta</taxon>
        <taxon>Spermatophyta</taxon>
        <taxon>Magnoliopsida</taxon>
        <taxon>eudicotyledons</taxon>
        <taxon>Gunneridae</taxon>
        <taxon>Pentapetalae</taxon>
        <taxon>rosids</taxon>
        <taxon>fabids</taxon>
        <taxon>Fabales</taxon>
        <taxon>Fabaceae</taxon>
        <taxon>Papilionoideae</taxon>
        <taxon>50 kb inversion clade</taxon>
        <taxon>NPAAA clade</taxon>
        <taxon>indigoferoid/millettioid clade</taxon>
        <taxon>Phaseoleae</taxon>
        <taxon>Cajanus</taxon>
    </lineage>
</organism>
<evidence type="ECO:0000313" key="12">
    <source>
        <dbReference type="Proteomes" id="UP000075243"/>
    </source>
</evidence>
<dbReference type="Proteomes" id="UP000075243">
    <property type="component" value="Chromosome 4"/>
</dbReference>
<evidence type="ECO:0000256" key="8">
    <source>
        <dbReference type="ARBA" id="ARBA00023288"/>
    </source>
</evidence>
<keyword evidence="7" id="KW-0325">Glycoprotein</keyword>
<dbReference type="PANTHER" id="PTHR31044:SF33">
    <property type="entry name" value="PLASMODESMATA CALLOSE-BINDING PROTEIN 5"/>
    <property type="match status" value="1"/>
</dbReference>
<evidence type="ECO:0000256" key="1">
    <source>
        <dbReference type="ARBA" id="ARBA00004609"/>
    </source>
</evidence>
<reference evidence="11 12" key="1">
    <citation type="journal article" date="2012" name="Nat. Biotechnol.">
        <title>Draft genome sequence of pigeonpea (Cajanus cajan), an orphan legume crop of resource-poor farmers.</title>
        <authorList>
            <person name="Varshney R.K."/>
            <person name="Chen W."/>
            <person name="Li Y."/>
            <person name="Bharti A.K."/>
            <person name="Saxena R.K."/>
            <person name="Schlueter J.A."/>
            <person name="Donoghue M.T."/>
            <person name="Azam S."/>
            <person name="Fan G."/>
            <person name="Whaley A.M."/>
            <person name="Farmer A.D."/>
            <person name="Sheridan J."/>
            <person name="Iwata A."/>
            <person name="Tuteja R."/>
            <person name="Penmetsa R.V."/>
            <person name="Wu W."/>
            <person name="Upadhyaya H.D."/>
            <person name="Yang S.P."/>
            <person name="Shah T."/>
            <person name="Saxena K.B."/>
            <person name="Michael T."/>
            <person name="McCombie W.R."/>
            <person name="Yang B."/>
            <person name="Zhang G."/>
            <person name="Yang H."/>
            <person name="Wang J."/>
            <person name="Spillane C."/>
            <person name="Cook D.R."/>
            <person name="May G.D."/>
            <person name="Xu X."/>
            <person name="Jackson S.A."/>
        </authorList>
    </citation>
    <scope>NUCLEOTIDE SEQUENCE [LARGE SCALE GENOMIC DNA]</scope>
    <source>
        <strain evidence="12">cv. Asha</strain>
    </source>
</reference>
<keyword evidence="3" id="KW-0336">GPI-anchor</keyword>
<dbReference type="OrthoDB" id="1919050at2759"/>